<dbReference type="InParanoid" id="A0A0V0R539"/>
<dbReference type="Pfam" id="PF03133">
    <property type="entry name" value="TTL"/>
    <property type="match status" value="1"/>
</dbReference>
<dbReference type="EMBL" id="LDAU01000047">
    <property type="protein sequence ID" value="KRX09577.1"/>
    <property type="molecule type" value="Genomic_DNA"/>
</dbReference>
<evidence type="ECO:0008006" key="3">
    <source>
        <dbReference type="Google" id="ProtNLM"/>
    </source>
</evidence>
<dbReference type="PANTHER" id="PTHR47664">
    <property type="entry name" value="NLPC_P60 DOMAIN-CONTAINING PROTEIN"/>
    <property type="match status" value="1"/>
</dbReference>
<accession>A0A0V0R539</accession>
<dbReference type="OMA" id="CMNSENQ"/>
<organism evidence="1 2">
    <name type="scientific">Pseudocohnilembus persalinus</name>
    <name type="common">Ciliate</name>
    <dbReference type="NCBI Taxonomy" id="266149"/>
    <lineage>
        <taxon>Eukaryota</taxon>
        <taxon>Sar</taxon>
        <taxon>Alveolata</taxon>
        <taxon>Ciliophora</taxon>
        <taxon>Intramacronucleata</taxon>
        <taxon>Oligohymenophorea</taxon>
        <taxon>Scuticociliatia</taxon>
        <taxon>Philasterida</taxon>
        <taxon>Pseudocohnilembidae</taxon>
        <taxon>Pseudocohnilembus</taxon>
    </lineage>
</organism>
<dbReference type="Gene3D" id="3.30.470.20">
    <property type="entry name" value="ATP-grasp fold, B domain"/>
    <property type="match status" value="1"/>
</dbReference>
<evidence type="ECO:0000313" key="2">
    <source>
        <dbReference type="Proteomes" id="UP000054937"/>
    </source>
</evidence>
<comment type="caution">
    <text evidence="1">The sequence shown here is derived from an EMBL/GenBank/DDBJ whole genome shotgun (WGS) entry which is preliminary data.</text>
</comment>
<dbReference type="InterPro" id="IPR004344">
    <property type="entry name" value="TTL/TTLL_fam"/>
</dbReference>
<protein>
    <recommendedName>
        <fullName evidence="3">Tubulin-tyrosine ligase/Tubulin polyglutamylase</fullName>
    </recommendedName>
</protein>
<dbReference type="PANTHER" id="PTHR47664:SF1">
    <property type="entry name" value="CHROMOSOME UNDETERMINED SCAFFOLD_14, WHOLE GENOME SHOTGUN SEQUENCE"/>
    <property type="match status" value="1"/>
</dbReference>
<proteinExistence type="predicted"/>
<name>A0A0V0R539_PSEPJ</name>
<dbReference type="PROSITE" id="PS51221">
    <property type="entry name" value="TTL"/>
    <property type="match status" value="1"/>
</dbReference>
<dbReference type="OrthoDB" id="291607at2759"/>
<keyword evidence="2" id="KW-1185">Reference proteome</keyword>
<dbReference type="AlphaFoldDB" id="A0A0V0R539"/>
<dbReference type="SUPFAM" id="SSF56059">
    <property type="entry name" value="Glutathione synthetase ATP-binding domain-like"/>
    <property type="match status" value="1"/>
</dbReference>
<reference evidence="1 2" key="1">
    <citation type="journal article" date="2015" name="Sci. Rep.">
        <title>Genome of the facultative scuticociliatosis pathogen Pseudocohnilembus persalinus provides insight into its virulence through horizontal gene transfer.</title>
        <authorList>
            <person name="Xiong J."/>
            <person name="Wang G."/>
            <person name="Cheng J."/>
            <person name="Tian M."/>
            <person name="Pan X."/>
            <person name="Warren A."/>
            <person name="Jiang C."/>
            <person name="Yuan D."/>
            <person name="Miao W."/>
        </authorList>
    </citation>
    <scope>NUCLEOTIDE SEQUENCE [LARGE SCALE GENOMIC DNA]</scope>
    <source>
        <strain evidence="1">36N120E</strain>
    </source>
</reference>
<dbReference type="Proteomes" id="UP000054937">
    <property type="component" value="Unassembled WGS sequence"/>
</dbReference>
<evidence type="ECO:0000313" key="1">
    <source>
        <dbReference type="EMBL" id="KRX09577.1"/>
    </source>
</evidence>
<gene>
    <name evidence="1" type="ORF">PPERSA_09407</name>
</gene>
<sequence length="495" mass="58570">MTFASFSQATVLKWYCDGFTGMQEYLCMLKCVNESSDQFKNNQEIKELVLCMNSENQSNDTLVEYDGKFMNFDKEKQRKFQEHPYLHKGQTLLKIDCDKIKEKKKAYVKNAYTLIKKYFASRCDYEIVPEKGKHTNFQWTSYSKTSTFKKLIQGKQVINHIKNVQAALWEKNGLVHTLREFDKKKMYKFDSNDFHFKTYIMNLQEEDYNEEEKSFMNNENDGIWITKNPKGAKGIGITIFKDLNLLKETVKDLKSRREKIKQYSYIQEYLQDPLLINKRKVDLRGYILIASVDPFVVLYQDGFVRSCIAEYDNDFTVFDGEVPFKHLTNRSFQKKHPDFFEKKNDIMFNPDQFKEKLKEEYNLSDFDLAQMQKEKHKILAYTMMAVKDKMKNQKGVFQLLGIDIIWDKNFNAKLIEFNVTPALYTELKPHRYVNPQLVQSTLDLVLETNANQETLRQKWAQPEKLELGKYEILINEATGYNVLNEYLSQQNGDEV</sequence>